<dbReference type="Proteomes" id="UP000179284">
    <property type="component" value="Chromosome I"/>
</dbReference>
<reference evidence="2" key="1">
    <citation type="submission" date="2016-10" db="EMBL/GenBank/DDBJ databases">
        <title>The complete genome sequence of the rumen bacterium Butyrivibrio hungatei MB2003.</title>
        <authorList>
            <person name="Palevich N."/>
            <person name="Kelly W.J."/>
            <person name="Leahy S.C."/>
            <person name="Altermann E."/>
            <person name="Rakonjac J."/>
            <person name="Attwood G.T."/>
        </authorList>
    </citation>
    <scope>NUCLEOTIDE SEQUENCE [LARGE SCALE GENOMIC DNA]</scope>
    <source>
        <strain evidence="2">MB2003</strain>
    </source>
</reference>
<dbReference type="AlphaFoldDB" id="A0A1D9P308"/>
<dbReference type="EMBL" id="CP017831">
    <property type="protein sequence ID" value="AOZ96899.1"/>
    <property type="molecule type" value="Genomic_DNA"/>
</dbReference>
<dbReference type="RefSeq" id="WP_071176555.1">
    <property type="nucleotide sequence ID" value="NZ_CP017831.1"/>
</dbReference>
<accession>A0A1D9P308</accession>
<evidence type="ECO:0000313" key="2">
    <source>
        <dbReference type="Proteomes" id="UP000179284"/>
    </source>
</evidence>
<proteinExistence type="predicted"/>
<gene>
    <name evidence="1" type="ORF">bhn_I1866</name>
</gene>
<keyword evidence="2" id="KW-1185">Reference proteome</keyword>
<sequence>MEILSSSEVISKGVEFIGEVCFSGEYGEQVYTKEDYEGGVPIEGILYEKYENGNLAYYAFYHEGIPQGQRVRFYPSGRVKSYCIMDAGTVDGYYTEWYENGNIKCTKYCKYGLTIQMKEYDIQGNIAAEKKELKDSEKSIFEKRKRLYG</sequence>
<protein>
    <recommendedName>
        <fullName evidence="3">MORN repeat-containing protein</fullName>
    </recommendedName>
</protein>
<dbReference type="OrthoDB" id="517576at2"/>
<dbReference type="KEGG" id="bhu:bhn_I1866"/>
<dbReference type="SUPFAM" id="SSF82185">
    <property type="entry name" value="Histone H3 K4-specific methyltransferase SET7/9 N-terminal domain"/>
    <property type="match status" value="1"/>
</dbReference>
<evidence type="ECO:0000313" key="1">
    <source>
        <dbReference type="EMBL" id="AOZ96899.1"/>
    </source>
</evidence>
<dbReference type="Gene3D" id="3.90.930.1">
    <property type="match status" value="1"/>
</dbReference>
<evidence type="ECO:0008006" key="3">
    <source>
        <dbReference type="Google" id="ProtNLM"/>
    </source>
</evidence>
<name>A0A1D9P308_9FIRM</name>
<organism evidence="1 2">
    <name type="scientific">Butyrivibrio hungatei</name>
    <dbReference type="NCBI Taxonomy" id="185008"/>
    <lineage>
        <taxon>Bacteria</taxon>
        <taxon>Bacillati</taxon>
        <taxon>Bacillota</taxon>
        <taxon>Clostridia</taxon>
        <taxon>Lachnospirales</taxon>
        <taxon>Lachnospiraceae</taxon>
        <taxon>Butyrivibrio</taxon>
    </lineage>
</organism>